<dbReference type="Proteomes" id="UP001177769">
    <property type="component" value="Chromosome"/>
</dbReference>
<dbReference type="GO" id="GO:0016903">
    <property type="term" value="F:oxidoreductase activity, acting on the aldehyde or oxo group of donors"/>
    <property type="evidence" value="ECO:0007669"/>
    <property type="project" value="InterPro"/>
</dbReference>
<dbReference type="EMBL" id="CP116346">
    <property type="protein sequence ID" value="WIT11642.1"/>
    <property type="molecule type" value="Genomic_DNA"/>
</dbReference>
<evidence type="ECO:0000313" key="5">
    <source>
        <dbReference type="Proteomes" id="UP001177769"/>
    </source>
</evidence>
<dbReference type="Gene3D" id="3.40.920.10">
    <property type="entry name" value="Pyruvate-ferredoxin oxidoreductase, PFOR, domain III"/>
    <property type="match status" value="1"/>
</dbReference>
<dbReference type="InterPro" id="IPR002869">
    <property type="entry name" value="Pyrv_flavodox_OxRed_cen"/>
</dbReference>
<dbReference type="SUPFAM" id="SSF53323">
    <property type="entry name" value="Pyruvate-ferredoxin oxidoreductase, PFOR, domain III"/>
    <property type="match status" value="1"/>
</dbReference>
<evidence type="ECO:0000259" key="3">
    <source>
        <dbReference type="Pfam" id="PF20169"/>
    </source>
</evidence>
<keyword evidence="5" id="KW-1185">Reference proteome</keyword>
<evidence type="ECO:0000313" key="4">
    <source>
        <dbReference type="EMBL" id="WIT11642.1"/>
    </source>
</evidence>
<dbReference type="RefSeq" id="WP_285232727.1">
    <property type="nucleotide sequence ID" value="NZ_CP116346.1"/>
</dbReference>
<reference evidence="4" key="1">
    <citation type="submission" date="2023-01" db="EMBL/GenBank/DDBJ databases">
        <title>Whole genome sequence of Paucibacter sp. S2-9 isolated from pond sediment.</title>
        <authorList>
            <person name="Jung J.Y."/>
        </authorList>
    </citation>
    <scope>NUCLEOTIDE SEQUENCE</scope>
    <source>
        <strain evidence="4">S2-9</strain>
    </source>
</reference>
<keyword evidence="1" id="KW-0560">Oxidoreductase</keyword>
<sequence length="509" mass="55279">MSATKPQRIHLAVLALGGQGGGVLVDWIVELAEHAGWTAQATSVAGVAQRTGATIYYIELVSPTPGRRPVLALMPVPGEVDVLIAAELMEAGRAVERGLVTPDRTTLIASSHRAYAVQEKMVPGNGVADGAAVLAHVQSQACRSVIADMQALAQQQGSVISASLFGALAGCGRLPFTQDDFEAVVQRSGVGVQPSLAALRAAARLAREAGPAPRPAAEPMQTAPRPLPQQAAAPALQALLERIRREFPPPAWPWLGEGLARVVDWQDIAYGQEYLDRVGRLSARGRSDPAHMLSIEAARWIAVAMSYDDVIRVAELKCRGERSARLRREIGGEASAVPDAIVGAEEYFHPRLEEALATLPRGLADWLDRTRWLKAWLAPRLDRGRRIQSQRLWGHLQLRLLASLRRWRRGTRRHAEVQAHLQRWLASVEQALPSNPDVAVELLRCQRLVKGYSDTQVRGHSRFNSLMQAAAQVHGRADAAATLALLREAALRDADGLTLQAQWQLLGLG</sequence>
<dbReference type="Pfam" id="PF20169">
    <property type="entry name" value="DUF6537"/>
    <property type="match status" value="1"/>
</dbReference>
<accession>A0AA95NEY5</accession>
<organism evidence="4 5">
    <name type="scientific">Paucibacter sediminis</name>
    <dbReference type="NCBI Taxonomy" id="3019553"/>
    <lineage>
        <taxon>Bacteria</taxon>
        <taxon>Pseudomonadati</taxon>
        <taxon>Pseudomonadota</taxon>
        <taxon>Betaproteobacteria</taxon>
        <taxon>Burkholderiales</taxon>
        <taxon>Sphaerotilaceae</taxon>
        <taxon>Roseateles</taxon>
    </lineage>
</organism>
<dbReference type="NCBIfam" id="NF006179">
    <property type="entry name" value="PRK08312.1"/>
    <property type="match status" value="1"/>
</dbReference>
<dbReference type="InterPro" id="IPR046667">
    <property type="entry name" value="DUF6537"/>
</dbReference>
<evidence type="ECO:0000259" key="2">
    <source>
        <dbReference type="Pfam" id="PF01558"/>
    </source>
</evidence>
<dbReference type="Pfam" id="PF01558">
    <property type="entry name" value="POR"/>
    <property type="match status" value="1"/>
</dbReference>
<feature type="domain" description="DUF6537" evidence="3">
    <location>
        <begin position="257"/>
        <end position="468"/>
    </location>
</feature>
<feature type="domain" description="Pyruvate/ketoisovalerate oxidoreductase catalytic" evidence="2">
    <location>
        <begin position="17"/>
        <end position="202"/>
    </location>
</feature>
<proteinExistence type="predicted"/>
<evidence type="ECO:0000256" key="1">
    <source>
        <dbReference type="ARBA" id="ARBA00023002"/>
    </source>
</evidence>
<protein>
    <submittedName>
        <fullName evidence="4">Indolepyruvate oxidoreductase subunit beta family protein</fullName>
    </submittedName>
</protein>
<dbReference type="AlphaFoldDB" id="A0AA95NEY5"/>
<name>A0AA95NEY5_9BURK</name>
<dbReference type="InterPro" id="IPR019752">
    <property type="entry name" value="Pyrv/ketoisovalerate_OxRed_cat"/>
</dbReference>
<gene>
    <name evidence="4" type="ORF">PFX98_22570</name>
</gene>
<dbReference type="KEGG" id="pais:PFX98_22570"/>